<dbReference type="RefSeq" id="XP_017997580.1">
    <property type="nucleotide sequence ID" value="XM_018144036.1"/>
</dbReference>
<evidence type="ECO:0000256" key="6">
    <source>
        <dbReference type="ARBA" id="ARBA00023136"/>
    </source>
</evidence>
<keyword evidence="5 7" id="KW-1133">Transmembrane helix</keyword>
<evidence type="ECO:0000313" key="10">
    <source>
        <dbReference type="Proteomes" id="UP000038010"/>
    </source>
</evidence>
<keyword evidence="2" id="KW-0813">Transport</keyword>
<dbReference type="Pfam" id="PF00324">
    <property type="entry name" value="AA_permease"/>
    <property type="match status" value="1"/>
</dbReference>
<dbReference type="VEuPathDB" id="FungiDB:AB675_3939"/>
<dbReference type="AlphaFoldDB" id="A0A0N1H7L9"/>
<evidence type="ECO:0000256" key="2">
    <source>
        <dbReference type="ARBA" id="ARBA00022448"/>
    </source>
</evidence>
<dbReference type="PANTHER" id="PTHR43341:SF37">
    <property type="entry name" value="AMINO ACID TRANSPORTER (EUROFUNG)"/>
    <property type="match status" value="1"/>
</dbReference>
<organism evidence="9 10">
    <name type="scientific">Cyphellophora attinorum</name>
    <dbReference type="NCBI Taxonomy" id="1664694"/>
    <lineage>
        <taxon>Eukaryota</taxon>
        <taxon>Fungi</taxon>
        <taxon>Dikarya</taxon>
        <taxon>Ascomycota</taxon>
        <taxon>Pezizomycotina</taxon>
        <taxon>Eurotiomycetes</taxon>
        <taxon>Chaetothyriomycetidae</taxon>
        <taxon>Chaetothyriales</taxon>
        <taxon>Cyphellophoraceae</taxon>
        <taxon>Cyphellophora</taxon>
    </lineage>
</organism>
<proteinExistence type="predicted"/>
<comment type="caution">
    <text evidence="9">The sequence shown here is derived from an EMBL/GenBank/DDBJ whole genome shotgun (WGS) entry which is preliminary data.</text>
</comment>
<dbReference type="PANTHER" id="PTHR43341">
    <property type="entry name" value="AMINO ACID PERMEASE"/>
    <property type="match status" value="1"/>
</dbReference>
<feature type="domain" description="Amino acid permease/ SLC12A" evidence="8">
    <location>
        <begin position="54"/>
        <end position="512"/>
    </location>
</feature>
<evidence type="ECO:0000256" key="1">
    <source>
        <dbReference type="ARBA" id="ARBA00004141"/>
    </source>
</evidence>
<accession>A0A0N1H7L9</accession>
<sequence length="548" mass="60299">MDPKTTGTQEPYVVETKSHDAELQPERKHSITGDVFLHDHGAETELRRILSTRHLTMIALGSSIGMGLWLGSGSSLIKGGPAGIFLGYVLSGFMIWSVSHSIGEMAVMYPLPSAFVQWSGKFIDPAWGFAVGWAYWFNFVITIANELQAANTVLRFWTTDVHVAAWMVIWFVVIVAVNVGAVTVFGEIEVIASTIKFSWIFVVIISCIVISAGGGPVDEGYPIGFRYWNSTPFTHGFKGFLAVMPTCIFAMAGSENAGLVAAETANPKKSVPRAVGSIWIRLATFYLMGSLMVTITVSPFEEDLFGGTGTNASPFVIAYRNAGIPVLAHFMNAIILLSVISTGTISGYAGARTAMGLAYLGMAPQQFKKADKLGRPWWALVPTLTVGFGLAFLNVSEDGKTIFGWFSSLTSCFTLFGWGMICLSHIRMRKAWKLQGRRVEDLPWKTWTWPYGAWFGFITCVILLGVLFYLAVWPLGVTPNAEDFWASYISVPLILVLYIIGKVIYKTPFLVDLKTVDLDYGRRFYAEDVEKSGKKGNVAVRGLKSFFK</sequence>
<dbReference type="EMBL" id="LFJN01000023">
    <property type="protein sequence ID" value="KPI37617.1"/>
    <property type="molecule type" value="Genomic_DNA"/>
</dbReference>
<feature type="transmembrane region" description="Helical" evidence="7">
    <location>
        <begin position="377"/>
        <end position="396"/>
    </location>
</feature>
<feature type="transmembrane region" description="Helical" evidence="7">
    <location>
        <begin position="402"/>
        <end position="426"/>
    </location>
</feature>
<keyword evidence="10" id="KW-1185">Reference proteome</keyword>
<dbReference type="GO" id="GO:0016020">
    <property type="term" value="C:membrane"/>
    <property type="evidence" value="ECO:0007669"/>
    <property type="project" value="UniProtKB-SubCell"/>
</dbReference>
<evidence type="ECO:0000256" key="7">
    <source>
        <dbReference type="SAM" id="Phobius"/>
    </source>
</evidence>
<dbReference type="InterPro" id="IPR004840">
    <property type="entry name" value="Amino_acid_permease_CS"/>
</dbReference>
<dbReference type="GeneID" id="28735916"/>
<evidence type="ECO:0000256" key="3">
    <source>
        <dbReference type="ARBA" id="ARBA00022692"/>
    </source>
</evidence>
<evidence type="ECO:0000256" key="5">
    <source>
        <dbReference type="ARBA" id="ARBA00022989"/>
    </source>
</evidence>
<feature type="transmembrane region" description="Helical" evidence="7">
    <location>
        <begin position="122"/>
        <end position="144"/>
    </location>
</feature>
<feature type="transmembrane region" description="Helical" evidence="7">
    <location>
        <begin position="197"/>
        <end position="217"/>
    </location>
</feature>
<evidence type="ECO:0000256" key="4">
    <source>
        <dbReference type="ARBA" id="ARBA00022970"/>
    </source>
</evidence>
<keyword evidence="4" id="KW-0029">Amino-acid transport</keyword>
<feature type="transmembrane region" description="Helical" evidence="7">
    <location>
        <begin position="83"/>
        <end position="102"/>
    </location>
</feature>
<feature type="transmembrane region" description="Helical" evidence="7">
    <location>
        <begin position="317"/>
        <end position="340"/>
    </location>
</feature>
<comment type="subcellular location">
    <subcellularLocation>
        <location evidence="1">Membrane</location>
        <topology evidence="1">Multi-pass membrane protein</topology>
    </subcellularLocation>
</comment>
<feature type="transmembrane region" description="Helical" evidence="7">
    <location>
        <begin position="237"/>
        <end position="257"/>
    </location>
</feature>
<feature type="transmembrane region" description="Helical" evidence="7">
    <location>
        <begin position="164"/>
        <end position="185"/>
    </location>
</feature>
<feature type="transmembrane region" description="Helical" evidence="7">
    <location>
        <begin position="55"/>
        <end position="77"/>
    </location>
</feature>
<keyword evidence="3 7" id="KW-0812">Transmembrane</keyword>
<reference evidence="9 10" key="1">
    <citation type="submission" date="2015-06" db="EMBL/GenBank/DDBJ databases">
        <title>Draft genome of the ant-associated black yeast Phialophora attae CBS 131958.</title>
        <authorList>
            <person name="Moreno L.F."/>
            <person name="Stielow B.J."/>
            <person name="de Hoog S."/>
            <person name="Vicente V.A."/>
            <person name="Weiss V.A."/>
            <person name="de Vries M."/>
            <person name="Cruz L.M."/>
            <person name="Souza E.M."/>
        </authorList>
    </citation>
    <scope>NUCLEOTIDE SEQUENCE [LARGE SCALE GENOMIC DNA]</scope>
    <source>
        <strain evidence="9 10">CBS 131958</strain>
    </source>
</reference>
<dbReference type="FunFam" id="1.20.1740.10:FF:000070">
    <property type="entry name" value="Amino acid transporter (Eurofung)"/>
    <property type="match status" value="1"/>
</dbReference>
<name>A0A0N1H7L9_9EURO</name>
<keyword evidence="6 7" id="KW-0472">Membrane</keyword>
<gene>
    <name evidence="9" type="ORF">AB675_3939</name>
</gene>
<dbReference type="OrthoDB" id="3900342at2759"/>
<dbReference type="Gene3D" id="1.20.1740.10">
    <property type="entry name" value="Amino acid/polyamine transporter I"/>
    <property type="match status" value="1"/>
</dbReference>
<feature type="transmembrane region" description="Helical" evidence="7">
    <location>
        <begin position="484"/>
        <end position="505"/>
    </location>
</feature>
<feature type="transmembrane region" description="Helical" evidence="7">
    <location>
        <begin position="447"/>
        <end position="472"/>
    </location>
</feature>
<dbReference type="InterPro" id="IPR050524">
    <property type="entry name" value="APC_YAT"/>
</dbReference>
<dbReference type="PROSITE" id="PS00218">
    <property type="entry name" value="AMINO_ACID_PERMEASE_1"/>
    <property type="match status" value="1"/>
</dbReference>
<feature type="transmembrane region" description="Helical" evidence="7">
    <location>
        <begin position="278"/>
        <end position="297"/>
    </location>
</feature>
<dbReference type="Proteomes" id="UP000038010">
    <property type="component" value="Unassembled WGS sequence"/>
</dbReference>
<evidence type="ECO:0000313" key="9">
    <source>
        <dbReference type="EMBL" id="KPI37617.1"/>
    </source>
</evidence>
<dbReference type="PIRSF" id="PIRSF006060">
    <property type="entry name" value="AA_transporter"/>
    <property type="match status" value="1"/>
</dbReference>
<evidence type="ECO:0000259" key="8">
    <source>
        <dbReference type="Pfam" id="PF00324"/>
    </source>
</evidence>
<dbReference type="GO" id="GO:0015171">
    <property type="term" value="F:amino acid transmembrane transporter activity"/>
    <property type="evidence" value="ECO:0007669"/>
    <property type="project" value="TreeGrafter"/>
</dbReference>
<protein>
    <submittedName>
        <fullName evidence="9">Cationic amino acid transporter 1</fullName>
    </submittedName>
</protein>
<dbReference type="InterPro" id="IPR004841">
    <property type="entry name" value="AA-permease/SLC12A_dom"/>
</dbReference>